<dbReference type="EMBL" id="NHYE01000514">
    <property type="protein sequence ID" value="PPR05165.1"/>
    <property type="molecule type" value="Genomic_DNA"/>
</dbReference>
<evidence type="ECO:0000313" key="2">
    <source>
        <dbReference type="EMBL" id="PPR05165.1"/>
    </source>
</evidence>
<accession>A0A409YQ72</accession>
<feature type="region of interest" description="Disordered" evidence="1">
    <location>
        <begin position="1"/>
        <end position="87"/>
    </location>
</feature>
<gene>
    <name evidence="2" type="ORF">CVT26_012251</name>
</gene>
<feature type="compositionally biased region" description="Basic residues" evidence="1">
    <location>
        <begin position="29"/>
        <end position="40"/>
    </location>
</feature>
<name>A0A409YQ72_9AGAR</name>
<keyword evidence="3" id="KW-1185">Reference proteome</keyword>
<reference evidence="2 3" key="1">
    <citation type="journal article" date="2018" name="Evol. Lett.">
        <title>Horizontal gene cluster transfer increased hallucinogenic mushroom diversity.</title>
        <authorList>
            <person name="Reynolds H.T."/>
            <person name="Vijayakumar V."/>
            <person name="Gluck-Thaler E."/>
            <person name="Korotkin H.B."/>
            <person name="Matheny P.B."/>
            <person name="Slot J.C."/>
        </authorList>
    </citation>
    <scope>NUCLEOTIDE SEQUENCE [LARGE SCALE GENOMIC DNA]</scope>
    <source>
        <strain evidence="2 3">SRW20</strain>
    </source>
</reference>
<dbReference type="Proteomes" id="UP000284706">
    <property type="component" value="Unassembled WGS sequence"/>
</dbReference>
<dbReference type="InParanoid" id="A0A409YQ72"/>
<feature type="compositionally biased region" description="Low complexity" evidence="1">
    <location>
        <begin position="55"/>
        <end position="78"/>
    </location>
</feature>
<sequence length="219" mass="25248">MVSKKNDGKTRQQRYLEGHREKVNAANAKRNRERRIKRKLNNQCPAQTEPQRPCAPSSTKSKTPSPSTSNASATPLSPEALTKRLPDPTLLEDFKNYRERFKKFEDETGVVIDEYQDRSDFARGWVSKISYAASGLSRKVHTLEKEGNFLVKEGSTVLKRLSYSIDAHLREWEEASQAYLHTAGYLRVLDHIDTTYRVAYARREARRKAREEEFPEASE</sequence>
<evidence type="ECO:0000256" key="1">
    <source>
        <dbReference type="SAM" id="MobiDB-lite"/>
    </source>
</evidence>
<organism evidence="2 3">
    <name type="scientific">Gymnopilus dilepis</name>
    <dbReference type="NCBI Taxonomy" id="231916"/>
    <lineage>
        <taxon>Eukaryota</taxon>
        <taxon>Fungi</taxon>
        <taxon>Dikarya</taxon>
        <taxon>Basidiomycota</taxon>
        <taxon>Agaricomycotina</taxon>
        <taxon>Agaricomycetes</taxon>
        <taxon>Agaricomycetidae</taxon>
        <taxon>Agaricales</taxon>
        <taxon>Agaricineae</taxon>
        <taxon>Hymenogastraceae</taxon>
        <taxon>Gymnopilus</taxon>
    </lineage>
</organism>
<proteinExistence type="predicted"/>
<evidence type="ECO:0000313" key="3">
    <source>
        <dbReference type="Proteomes" id="UP000284706"/>
    </source>
</evidence>
<comment type="caution">
    <text evidence="2">The sequence shown here is derived from an EMBL/GenBank/DDBJ whole genome shotgun (WGS) entry which is preliminary data.</text>
</comment>
<feature type="compositionally biased region" description="Basic and acidic residues" evidence="1">
    <location>
        <begin position="1"/>
        <end position="23"/>
    </location>
</feature>
<dbReference type="AlphaFoldDB" id="A0A409YQ72"/>
<protein>
    <submittedName>
        <fullName evidence="2">Uncharacterized protein</fullName>
    </submittedName>
</protein>